<dbReference type="RefSeq" id="WP_167919574.1">
    <property type="nucleotide sequence ID" value="NZ_JAATIT010000001.1"/>
</dbReference>
<evidence type="ECO:0000313" key="1">
    <source>
        <dbReference type="EMBL" id="NJB88671.1"/>
    </source>
</evidence>
<keyword evidence="2" id="KW-1185">Reference proteome</keyword>
<name>A0A7X5XQV3_9SPHN</name>
<protein>
    <submittedName>
        <fullName evidence="1">Uncharacterized protein</fullName>
    </submittedName>
</protein>
<gene>
    <name evidence="1" type="ORF">GGR90_000823</name>
</gene>
<evidence type="ECO:0000313" key="2">
    <source>
        <dbReference type="Proteomes" id="UP000535078"/>
    </source>
</evidence>
<reference evidence="1 2" key="1">
    <citation type="submission" date="2020-03" db="EMBL/GenBank/DDBJ databases">
        <title>Genomic Encyclopedia of Type Strains, Phase IV (KMG-IV): sequencing the most valuable type-strain genomes for metagenomic binning, comparative biology and taxonomic classification.</title>
        <authorList>
            <person name="Goeker M."/>
        </authorList>
    </citation>
    <scope>NUCLEOTIDE SEQUENCE [LARGE SCALE GENOMIC DNA]</scope>
    <source>
        <strain evidence="1 2">DSM 25229</strain>
    </source>
</reference>
<dbReference type="AlphaFoldDB" id="A0A7X5XQV3"/>
<organism evidence="1 2">
    <name type="scientific">Sphingopyxis italica</name>
    <dbReference type="NCBI Taxonomy" id="1129133"/>
    <lineage>
        <taxon>Bacteria</taxon>
        <taxon>Pseudomonadati</taxon>
        <taxon>Pseudomonadota</taxon>
        <taxon>Alphaproteobacteria</taxon>
        <taxon>Sphingomonadales</taxon>
        <taxon>Sphingomonadaceae</taxon>
        <taxon>Sphingopyxis</taxon>
    </lineage>
</organism>
<dbReference type="Proteomes" id="UP000535078">
    <property type="component" value="Unassembled WGS sequence"/>
</dbReference>
<dbReference type="EMBL" id="JAATIT010000001">
    <property type="protein sequence ID" value="NJB88671.1"/>
    <property type="molecule type" value="Genomic_DNA"/>
</dbReference>
<sequence>MRVHTTNDKPELGANDADDCFHSQPVLINALIVMTSIGGEPLLFSQSNQRGID</sequence>
<comment type="caution">
    <text evidence="1">The sequence shown here is derived from an EMBL/GenBank/DDBJ whole genome shotgun (WGS) entry which is preliminary data.</text>
</comment>
<proteinExistence type="predicted"/>
<accession>A0A7X5XQV3</accession>